<evidence type="ECO:0000313" key="17">
    <source>
        <dbReference type="EMBL" id="ODM03128.1"/>
    </source>
</evidence>
<feature type="domain" description="Mannosidase Ig/CBM-like" evidence="15">
    <location>
        <begin position="666"/>
        <end position="750"/>
    </location>
</feature>
<dbReference type="PANTHER" id="PTHR43730:SF1">
    <property type="entry name" value="BETA-MANNOSIDASE"/>
    <property type="match status" value="1"/>
</dbReference>
<evidence type="ECO:0000256" key="7">
    <source>
        <dbReference type="ARBA" id="ARBA00022801"/>
    </source>
</evidence>
<dbReference type="InterPro" id="IPR036156">
    <property type="entry name" value="Beta-gal/glucu_dom_sf"/>
</dbReference>
<keyword evidence="6" id="KW-0964">Secreted</keyword>
<dbReference type="AlphaFoldDB" id="A0A1E3A329"/>
<evidence type="ECO:0000256" key="9">
    <source>
        <dbReference type="ARBA" id="ARBA00023295"/>
    </source>
</evidence>
<dbReference type="SUPFAM" id="SSF49303">
    <property type="entry name" value="beta-Galactosidase/glucuronidase domain"/>
    <property type="match status" value="2"/>
</dbReference>
<accession>A0A1E3A329</accession>
<dbReference type="Gene3D" id="2.60.120.260">
    <property type="entry name" value="Galactose-binding domain-like"/>
    <property type="match status" value="1"/>
</dbReference>
<dbReference type="PATRIC" id="fig|1432052.4.peg.4345"/>
<keyword evidence="7 17" id="KW-0378">Hydrolase</keyword>
<dbReference type="Proteomes" id="UP000094067">
    <property type="component" value="Unassembled WGS sequence"/>
</dbReference>
<dbReference type="InterPro" id="IPR041625">
    <property type="entry name" value="Beta-mannosidase_Ig"/>
</dbReference>
<keyword evidence="9 17" id="KW-0326">Glycosidase</keyword>
<dbReference type="InterPro" id="IPR006102">
    <property type="entry name" value="Ig-like_GH2"/>
</dbReference>
<dbReference type="Pfam" id="PF17786">
    <property type="entry name" value="Mannosidase_ig"/>
    <property type="match status" value="1"/>
</dbReference>
<evidence type="ECO:0000259" key="16">
    <source>
        <dbReference type="Pfam" id="PF22666"/>
    </source>
</evidence>
<dbReference type="SUPFAM" id="SSF51445">
    <property type="entry name" value="(Trans)glycosidases"/>
    <property type="match status" value="1"/>
</dbReference>
<evidence type="ECO:0000256" key="3">
    <source>
        <dbReference type="ARBA" id="ARBA00004740"/>
    </source>
</evidence>
<dbReference type="InterPro" id="IPR054593">
    <property type="entry name" value="Beta-mannosidase-like_N2"/>
</dbReference>
<comment type="similarity">
    <text evidence="10">Belongs to the glycosyl hydrolase 2 family. Beta-mannosidase B subfamily.</text>
</comment>
<feature type="domain" description="Beta-mannosidase-like galactose-binding" evidence="16">
    <location>
        <begin position="10"/>
        <end position="177"/>
    </location>
</feature>
<dbReference type="InterPro" id="IPR013783">
    <property type="entry name" value="Ig-like_fold"/>
</dbReference>
<evidence type="ECO:0000256" key="11">
    <source>
        <dbReference type="ARBA" id="ARBA00041069"/>
    </source>
</evidence>
<dbReference type="Pfam" id="PF22666">
    <property type="entry name" value="Glyco_hydro_2_N2"/>
    <property type="match status" value="1"/>
</dbReference>
<dbReference type="PANTHER" id="PTHR43730">
    <property type="entry name" value="BETA-MANNOSIDASE"/>
    <property type="match status" value="1"/>
</dbReference>
<dbReference type="GO" id="GO:0006516">
    <property type="term" value="P:glycoprotein catabolic process"/>
    <property type="evidence" value="ECO:0007669"/>
    <property type="project" value="TreeGrafter"/>
</dbReference>
<dbReference type="EC" id="3.2.1.25" evidence="5"/>
<dbReference type="GO" id="GO:0005576">
    <property type="term" value="C:extracellular region"/>
    <property type="evidence" value="ECO:0007669"/>
    <property type="project" value="UniProtKB-SubCell"/>
</dbReference>
<dbReference type="SUPFAM" id="SSF49785">
    <property type="entry name" value="Galactose-binding domain-like"/>
    <property type="match status" value="1"/>
</dbReference>
<comment type="subcellular location">
    <subcellularLocation>
        <location evidence="2">Secreted</location>
    </subcellularLocation>
</comment>
<dbReference type="RefSeq" id="WP_069153682.1">
    <property type="nucleotide sequence ID" value="NZ_MCGH01000003.1"/>
</dbReference>
<dbReference type="Gene3D" id="2.60.40.10">
    <property type="entry name" value="Immunoglobulins"/>
    <property type="match status" value="2"/>
</dbReference>
<reference evidence="17 18" key="1">
    <citation type="submission" date="2016-07" db="EMBL/GenBank/DDBJ databases">
        <title>Characterization of isolates of Eisenbergiella tayi derived from blood cultures, using whole genome sequencing.</title>
        <authorList>
            <person name="Burdz T."/>
            <person name="Wiebe D."/>
            <person name="Huynh C."/>
            <person name="Bernard K."/>
        </authorList>
    </citation>
    <scope>NUCLEOTIDE SEQUENCE [LARGE SCALE GENOMIC DNA]</scope>
    <source>
        <strain evidence="17 18">NML 110608</strain>
    </source>
</reference>
<evidence type="ECO:0000259" key="14">
    <source>
        <dbReference type="Pfam" id="PF17753"/>
    </source>
</evidence>
<organism evidence="17 18">
    <name type="scientific">Eisenbergiella tayi</name>
    <dbReference type="NCBI Taxonomy" id="1432052"/>
    <lineage>
        <taxon>Bacteria</taxon>
        <taxon>Bacillati</taxon>
        <taxon>Bacillota</taxon>
        <taxon>Clostridia</taxon>
        <taxon>Lachnospirales</taxon>
        <taxon>Lachnospiraceae</taxon>
        <taxon>Eisenbergiella</taxon>
    </lineage>
</organism>
<protein>
    <recommendedName>
        <fullName evidence="11">Beta-mannosidase B</fullName>
        <ecNumber evidence="5">3.2.1.25</ecNumber>
    </recommendedName>
    <alternativeName>
        <fullName evidence="12">Mannanase B</fullName>
    </alternativeName>
</protein>
<dbReference type="GO" id="GO:0004567">
    <property type="term" value="F:beta-mannosidase activity"/>
    <property type="evidence" value="ECO:0007669"/>
    <property type="project" value="UniProtKB-EC"/>
</dbReference>
<evidence type="ECO:0000259" key="13">
    <source>
        <dbReference type="Pfam" id="PF00703"/>
    </source>
</evidence>
<dbReference type="Gene3D" id="3.20.20.80">
    <property type="entry name" value="Glycosidases"/>
    <property type="match status" value="1"/>
</dbReference>
<feature type="domain" description="Beta-mannosidase Ig-fold" evidence="14">
    <location>
        <begin position="754"/>
        <end position="820"/>
    </location>
</feature>
<gene>
    <name evidence="17" type="primary">csxA_8</name>
    <name evidence="17" type="ORF">BEI61_03922</name>
</gene>
<comment type="subunit">
    <text evidence="4">Homodimer.</text>
</comment>
<proteinExistence type="inferred from homology"/>
<dbReference type="InterPro" id="IPR008979">
    <property type="entry name" value="Galactose-bd-like_sf"/>
</dbReference>
<evidence type="ECO:0000256" key="10">
    <source>
        <dbReference type="ARBA" id="ARBA00038429"/>
    </source>
</evidence>
<dbReference type="InterPro" id="IPR050887">
    <property type="entry name" value="Beta-mannosidase_GH2"/>
</dbReference>
<dbReference type="InterPro" id="IPR041447">
    <property type="entry name" value="Mannosidase_ig"/>
</dbReference>
<name>A0A1E3A329_9FIRM</name>
<dbReference type="FunFam" id="3.20.20.80:FF:000050">
    <property type="entry name" value="Beta-mannosidase B"/>
    <property type="match status" value="1"/>
</dbReference>
<keyword evidence="8" id="KW-0325">Glycoprotein</keyword>
<evidence type="ECO:0000256" key="1">
    <source>
        <dbReference type="ARBA" id="ARBA00000829"/>
    </source>
</evidence>
<comment type="caution">
    <text evidence="17">The sequence shown here is derived from an EMBL/GenBank/DDBJ whole genome shotgun (WGS) entry which is preliminary data.</text>
</comment>
<evidence type="ECO:0000313" key="18">
    <source>
        <dbReference type="Proteomes" id="UP000094067"/>
    </source>
</evidence>
<dbReference type="GO" id="GO:0005975">
    <property type="term" value="P:carbohydrate metabolic process"/>
    <property type="evidence" value="ECO:0007669"/>
    <property type="project" value="InterPro"/>
</dbReference>
<evidence type="ECO:0000256" key="6">
    <source>
        <dbReference type="ARBA" id="ARBA00022525"/>
    </source>
</evidence>
<evidence type="ECO:0000256" key="2">
    <source>
        <dbReference type="ARBA" id="ARBA00004613"/>
    </source>
</evidence>
<evidence type="ECO:0000259" key="15">
    <source>
        <dbReference type="Pfam" id="PF17786"/>
    </source>
</evidence>
<dbReference type="EMBL" id="MCGH01000003">
    <property type="protein sequence ID" value="ODM03128.1"/>
    <property type="molecule type" value="Genomic_DNA"/>
</dbReference>
<dbReference type="Pfam" id="PF17753">
    <property type="entry name" value="Ig_mannosidase"/>
    <property type="match status" value="1"/>
</dbReference>
<evidence type="ECO:0000256" key="4">
    <source>
        <dbReference type="ARBA" id="ARBA00011738"/>
    </source>
</evidence>
<sequence length="822" mass="95684">MLIQKLNENWQMCINNTEEFMPAAVPGSVYQDLLDNNKMEDPYYRDNELKALKIMENDFTYVTCFDVPEDIREREEVLLHFDGIDTIGDIYLNGTLLGHVKNMHRIWEYSVKNLLKPEGNELKVVLHSPTRFIREDYEERPLEGSSDAMRGFPYLRKAHCMFGWDWGPRLPDAGIWREVELMAFDTARLDGVYITQKHEEGRVSLSVQVDVKRTGVKHTERFGREEKELEGLSWRIKVTDPEGVPVFEGLCPEEAVIENPRLWWPNGYGSQPLYHVEVELLCDGCVLDSWSKKIGLRTMTIHREKDEYGEQFAHEVNGVRIFAMGADYIPEDNILPRVKPERTYELLKQARDAHFNCIRVWGGGNYPYDGFWDACDELGLVVWEDFMFACAVYALTEEFEQDITEEFIDNIKRIRHHACLGLWCGNNEMEMFVKEGQWVTRPREKSDYVKMYEYIIPKVLKEYDPNTFYWPASPSSGGAFDEPNDENRGDVHYWDVWHGNKPITEYRKFFFRYVSEFGFQSFPSLKTVETFTEPEDRNVFSYVMEKHQRNQSANGKIMNYMEQTFLYPNDFDTTLYASQLLQAEAIRYGVEHFRRNRGRCMGTVIWQLNDCWPVASWASIDYCGRWKALHYYAKRFFAPVMLSCAEEGILTQDTNPNAEPYEVKKSIHLCVANETMEEQNLTVKWTLRNNRSEILRGGEEAVTAAPLSSVWLAKQDCMDADTYGDYVSYECFRDGELISGGCVIFCAPKHYHFVDPKLTVTAEGDVLTVKANAYARGVEIINEADDMLLEDNYFDMNAGERKIRILKGTPEGLKIRSVYNIR</sequence>
<feature type="domain" description="Glycoside hydrolase family 2 immunoglobulin-like beta-sandwich" evidence="13">
    <location>
        <begin position="188"/>
        <end position="297"/>
    </location>
</feature>
<comment type="catalytic activity">
    <reaction evidence="1">
        <text>Hydrolysis of terminal, non-reducing beta-D-mannose residues in beta-D-mannosides.</text>
        <dbReference type="EC" id="3.2.1.25"/>
    </reaction>
</comment>
<evidence type="ECO:0000256" key="8">
    <source>
        <dbReference type="ARBA" id="ARBA00023180"/>
    </source>
</evidence>
<dbReference type="InterPro" id="IPR017853">
    <property type="entry name" value="GH"/>
</dbReference>
<dbReference type="Pfam" id="PF00703">
    <property type="entry name" value="Glyco_hydro_2"/>
    <property type="match status" value="1"/>
</dbReference>
<comment type="pathway">
    <text evidence="3">Glycan metabolism; N-glycan degradation.</text>
</comment>
<evidence type="ECO:0000256" key="5">
    <source>
        <dbReference type="ARBA" id="ARBA00012754"/>
    </source>
</evidence>
<evidence type="ECO:0000256" key="12">
    <source>
        <dbReference type="ARBA" id="ARBA00041614"/>
    </source>
</evidence>